<gene>
    <name evidence="3" type="primary">yidD</name>
    <name evidence="3" type="ORF">GF359_07275</name>
</gene>
<evidence type="ECO:0000256" key="2">
    <source>
        <dbReference type="SAM" id="SignalP"/>
    </source>
</evidence>
<dbReference type="InterPro" id="IPR002696">
    <property type="entry name" value="Membr_insert_effic_factor_YidD"/>
</dbReference>
<feature type="signal peptide" evidence="2">
    <location>
        <begin position="1"/>
        <end position="20"/>
    </location>
</feature>
<keyword evidence="2" id="KW-0732">Signal</keyword>
<dbReference type="Pfam" id="PF01809">
    <property type="entry name" value="YidD"/>
    <property type="match status" value="1"/>
</dbReference>
<evidence type="ECO:0000313" key="4">
    <source>
        <dbReference type="Proteomes" id="UP000630660"/>
    </source>
</evidence>
<sequence length="135" mass="15068">MKRILLVLLVISTISLVARPANPLSVGADLTLGFYQRLISPLQGGHICNFSPTCSNFSRQSFSLYGPFWGTLMTFDRLERCNPGAWRLVDLYYSGVENERIADPPRNHHLPSRLRSSKGKTDTASVNTLVEDVSE</sequence>
<evidence type="ECO:0000256" key="1">
    <source>
        <dbReference type="SAM" id="MobiDB-lite"/>
    </source>
</evidence>
<feature type="chain" id="PRO_5039160714" evidence="2">
    <location>
        <begin position="21"/>
        <end position="135"/>
    </location>
</feature>
<dbReference type="AlphaFoldDB" id="A0A9D5KC45"/>
<dbReference type="PANTHER" id="PTHR33383">
    <property type="entry name" value="MEMBRANE PROTEIN INSERTION EFFICIENCY FACTOR-RELATED"/>
    <property type="match status" value="1"/>
</dbReference>
<name>A0A9D5KC45_UNCW3</name>
<dbReference type="PANTHER" id="PTHR33383:SF1">
    <property type="entry name" value="MEMBRANE PROTEIN INSERTION EFFICIENCY FACTOR-RELATED"/>
    <property type="match status" value="1"/>
</dbReference>
<dbReference type="Proteomes" id="UP000630660">
    <property type="component" value="Unassembled WGS sequence"/>
</dbReference>
<dbReference type="NCBIfam" id="TIGR00278">
    <property type="entry name" value="membrane protein insertion efficiency factor YidD"/>
    <property type="match status" value="1"/>
</dbReference>
<dbReference type="EMBL" id="WJKJ01000240">
    <property type="protein sequence ID" value="MBD3365001.1"/>
    <property type="molecule type" value="Genomic_DNA"/>
</dbReference>
<evidence type="ECO:0000313" key="3">
    <source>
        <dbReference type="EMBL" id="MBD3365001.1"/>
    </source>
</evidence>
<protein>
    <submittedName>
        <fullName evidence="3">Membrane protein insertion efficiency factor YidD</fullName>
    </submittedName>
</protein>
<organism evidence="3 4">
    <name type="scientific">candidate division WOR-3 bacterium</name>
    <dbReference type="NCBI Taxonomy" id="2052148"/>
    <lineage>
        <taxon>Bacteria</taxon>
        <taxon>Bacteria division WOR-3</taxon>
    </lineage>
</organism>
<comment type="caution">
    <text evidence="3">The sequence shown here is derived from an EMBL/GenBank/DDBJ whole genome shotgun (WGS) entry which is preliminary data.</text>
</comment>
<dbReference type="SMART" id="SM01234">
    <property type="entry name" value="Haemolytic"/>
    <property type="match status" value="1"/>
</dbReference>
<feature type="compositionally biased region" description="Basic residues" evidence="1">
    <location>
        <begin position="107"/>
        <end position="118"/>
    </location>
</feature>
<feature type="region of interest" description="Disordered" evidence="1">
    <location>
        <begin position="103"/>
        <end position="127"/>
    </location>
</feature>
<proteinExistence type="predicted"/>
<reference evidence="3" key="1">
    <citation type="submission" date="2019-11" db="EMBL/GenBank/DDBJ databases">
        <title>Microbial mats filling the niche in hypersaline microbial mats.</title>
        <authorList>
            <person name="Wong H.L."/>
            <person name="Macleod F.I."/>
            <person name="White R.A. III"/>
            <person name="Burns B.P."/>
        </authorList>
    </citation>
    <scope>NUCLEOTIDE SEQUENCE</scope>
    <source>
        <strain evidence="3">Bin_327</strain>
    </source>
</reference>
<accession>A0A9D5KC45</accession>